<evidence type="ECO:0000313" key="3">
    <source>
        <dbReference type="Proteomes" id="UP001057336"/>
    </source>
</evidence>
<accession>A0A4D7WTS7</accession>
<dbReference type="Proteomes" id="UP001057305">
    <property type="component" value="Chromosome"/>
</dbReference>
<dbReference type="RefSeq" id="WP_003680728.1">
    <property type="nucleotide sequence ID" value="NZ_CAJPLX010000006.1"/>
</dbReference>
<dbReference type="Pfam" id="PF11943">
    <property type="entry name" value="DUF3460"/>
    <property type="match status" value="1"/>
</dbReference>
<dbReference type="EMBL" id="CP073118">
    <property type="protein sequence ID" value="UTG76350.1"/>
    <property type="molecule type" value="Genomic_DNA"/>
</dbReference>
<dbReference type="Proteomes" id="UP001057336">
    <property type="component" value="Chromosome"/>
</dbReference>
<gene>
    <name evidence="2" type="ORF">KCG53_10425</name>
    <name evidence="1" type="ORF">KCG56_04405</name>
</gene>
<evidence type="ECO:0000313" key="1">
    <source>
        <dbReference type="EMBL" id="UTG72654.1"/>
    </source>
</evidence>
<reference evidence="2" key="1">
    <citation type="submission" date="2021-04" db="EMBL/GenBank/DDBJ databases">
        <title>Characterizing Neisseria spp. as novel respiratory pathobionts in bronchiectasis.</title>
        <authorList>
            <person name="Li L."/>
            <person name="Mac Aogain M."/>
            <person name="Xu T."/>
            <person name="Jaggi T.K."/>
            <person name="Chan L.Y."/>
            <person name="Keir H.R."/>
            <person name="Dicker A.J."/>
            <person name="Qu J."/>
            <person name="Liu Y."/>
            <person name="Chen H.S."/>
            <person name="Koh M.S."/>
            <person name="Ong T.H."/>
            <person name="Lim A.Y.H."/>
            <person name="Abisheganaden J."/>
            <person name="Low T.B."/>
            <person name="Oliver B.G."/>
            <person name="Tan N.S."/>
            <person name="Fang M."/>
            <person name="Chalmers J.D."/>
            <person name="Chotirmall S.H."/>
        </authorList>
    </citation>
    <scope>NUCLEOTIDE SEQUENCE</scope>
    <source>
        <strain evidence="2">CG0073</strain>
        <strain evidence="1">TT0073</strain>
    </source>
</reference>
<dbReference type="AlphaFoldDB" id="A0A4D7WTS7"/>
<proteinExistence type="predicted"/>
<name>A0A4D7WTS7_NEISU</name>
<organism evidence="2 3">
    <name type="scientific">Neisseria subflava</name>
    <dbReference type="NCBI Taxonomy" id="28449"/>
    <lineage>
        <taxon>Bacteria</taxon>
        <taxon>Pseudomonadati</taxon>
        <taxon>Pseudomonadota</taxon>
        <taxon>Betaproteobacteria</taxon>
        <taxon>Neisseriales</taxon>
        <taxon>Neisseriaceae</taxon>
        <taxon>Neisseria</taxon>
    </lineage>
</organism>
<dbReference type="InterPro" id="IPR021853">
    <property type="entry name" value="DUF3460"/>
</dbReference>
<dbReference type="EMBL" id="CP073116">
    <property type="protein sequence ID" value="UTG72654.1"/>
    <property type="molecule type" value="Genomic_DNA"/>
</dbReference>
<sequence>MYHYKSEATQFLDKLMEDNPEMEAQRLENRHLLWDVTLNPTEQAEFEAAKVNKKPYTYYQD</sequence>
<dbReference type="GeneID" id="49949448"/>
<protein>
    <submittedName>
        <fullName evidence="2">DUF3460 family protein</fullName>
    </submittedName>
</protein>
<evidence type="ECO:0000313" key="2">
    <source>
        <dbReference type="EMBL" id="UTG76350.1"/>
    </source>
</evidence>